<comment type="caution">
    <text evidence="2">The sequence shown here is derived from an EMBL/GenBank/DDBJ whole genome shotgun (WGS) entry which is preliminary data.</text>
</comment>
<dbReference type="PROSITE" id="PS51192">
    <property type="entry name" value="HELICASE_ATP_BIND_1"/>
    <property type="match status" value="1"/>
</dbReference>
<dbReference type="InterPro" id="IPR006935">
    <property type="entry name" value="Helicase/UvrB_N"/>
</dbReference>
<dbReference type="InterPro" id="IPR001650">
    <property type="entry name" value="Helicase_C-like"/>
</dbReference>
<dbReference type="InterPro" id="IPR050742">
    <property type="entry name" value="Helicase_Restrict-Modif_Enz"/>
</dbReference>
<accession>A0ABU2XTQ4</accession>
<dbReference type="Pfam" id="PF04313">
    <property type="entry name" value="HSDR_N"/>
    <property type="match status" value="1"/>
</dbReference>
<keyword evidence="3" id="KW-1185">Reference proteome</keyword>
<dbReference type="SMART" id="SM00487">
    <property type="entry name" value="DEXDc"/>
    <property type="match status" value="1"/>
</dbReference>
<dbReference type="Proteomes" id="UP001180754">
    <property type="component" value="Unassembled WGS sequence"/>
</dbReference>
<sequence>MSQGRGPIDTRVRELAARSANFGFLLPHEPLLVLYGASAEVNLFTDPSVTLLKGRQFGDTLATALTRRSGITVAKDDQASRVHALARAGFLDEPVRQTFDALRRPVPEAVDTDFALEREALRAVRQCFQLGVWFHRLLTGDREQIPFLPPEAPDWVRSADPVDPAARAEVEALRSELEAARVRLELSRVSYSDRDRSHEEALEKARESASVELARSRTALPEVSTLVTSLTTEASHLQRGFDEALPPRKLTARQRDLLVSNARRAAQEPLSEARVRDRIDEMLREAGWSVQDGKGSQDLYLERGVAVREVTTAAGRADYLLYVDTKLVGVIEAKHEGADLTTAERQADRYAEGLTARQDLQAWRTPLPYRYVSDGGLVRFRNDLDPDSRTRDVYSFHQPETIARWIREAEADVAAPTYRARIRERLPKLDPSEVAAGRLRPAQFEAVQGLEESLRRGDQRSLIQMATGAGKTFAAVTATYRLLKYAKAQRILFLVDRNNLGTQALAEFTNYTTPDDGRKFTELYNVDQLTGSTVLDSSKVVISTIQRLSRLVAGQEPGDPDDYSELSAFEEEERGATAPAADVTYNGKLSPESFDLVVIDECHRSIYGRWRSVLEYFDAHLVGLTATPVAQTFGFFHQNLISEYTYEQAVADGVAVDYTTYRIRTAITEQGSVIPVETHVPIKNRRTRRRQYEELDDDFSYGANQVGGKVISKGQLRTVLAAFRDNLTVFFPERANVPDDMRMVPKTLIFARDDNHADEIVEMVRDIFGRGNGFCKKITGKASQPDQLLSEFRNAPELRIAVTVDMIATGTDVRAIECVFFLRDVKSWAYFEQMRGRGSRVIDSTELRAVTPDIREKARFVVIDAIGVTESHKRETPVVEKDDAKRTSLRKLLGKTAGGTIDEDEAEELGLRLSRLSRTLTADDHEEIARLAGESLDAIVGRIAKAVDVDHVDQVRQADGAKGVHWMVQKAVRPLASNKDLRDLLIYIRTDQRIVYDEVNPDALLSVGPVEIARRTVTSWREYLAEHHDEITSLQIALTGRGGREVRPREAYQRLKDLASRIARPPHQWTVARLWQAYEQLGAASSEPGVKHGPPDLVSLIRYELGLDSEVRPYRSTVESRFANWVARQKQAGVIFSQDELWWLERIVDTMATSVRFDVADLDHVPFTERGGTDGFLRVFGDDRAEAVLDELDQELTA</sequence>
<protein>
    <submittedName>
        <fullName evidence="2">Type I restriction-modification enzyme R subunit C-terminal domain-containing protein</fullName>
    </submittedName>
</protein>
<dbReference type="EMBL" id="JAVRFD010000033">
    <property type="protein sequence ID" value="MDT0549307.1"/>
    <property type="molecule type" value="Genomic_DNA"/>
</dbReference>
<dbReference type="Pfam" id="PF04851">
    <property type="entry name" value="ResIII"/>
    <property type="match status" value="1"/>
</dbReference>
<dbReference type="Gene3D" id="3.90.1570.30">
    <property type="match status" value="1"/>
</dbReference>
<dbReference type="SUPFAM" id="SSF52540">
    <property type="entry name" value="P-loop containing nucleoside triphosphate hydrolases"/>
    <property type="match status" value="2"/>
</dbReference>
<dbReference type="InterPro" id="IPR014001">
    <property type="entry name" value="Helicase_ATP-bd"/>
</dbReference>
<dbReference type="RefSeq" id="WP_311729871.1">
    <property type="nucleotide sequence ID" value="NZ_JAVRFD010000033.1"/>
</dbReference>
<dbReference type="Pfam" id="PF08463">
    <property type="entry name" value="EcoEI_R_C"/>
    <property type="match status" value="1"/>
</dbReference>
<name>A0ABU2XTQ4_9ACTN</name>
<dbReference type="PANTHER" id="PTHR47396:SF1">
    <property type="entry name" value="ATP-DEPENDENT HELICASE IRC3-RELATED"/>
    <property type="match status" value="1"/>
</dbReference>
<evidence type="ECO:0000259" key="1">
    <source>
        <dbReference type="PROSITE" id="PS51192"/>
    </source>
</evidence>
<feature type="domain" description="Helicase ATP-binding" evidence="1">
    <location>
        <begin position="452"/>
        <end position="646"/>
    </location>
</feature>
<evidence type="ECO:0000313" key="2">
    <source>
        <dbReference type="EMBL" id="MDT0549307.1"/>
    </source>
</evidence>
<proteinExistence type="predicted"/>
<dbReference type="PANTHER" id="PTHR47396">
    <property type="entry name" value="TYPE I RESTRICTION ENZYME ECOKI R PROTEIN"/>
    <property type="match status" value="1"/>
</dbReference>
<evidence type="ECO:0000313" key="3">
    <source>
        <dbReference type="Proteomes" id="UP001180754"/>
    </source>
</evidence>
<reference evidence="2" key="1">
    <citation type="submission" date="2024-05" db="EMBL/GenBank/DDBJ databases">
        <title>30 novel species of actinomycetes from the DSMZ collection.</title>
        <authorList>
            <person name="Nouioui I."/>
        </authorList>
    </citation>
    <scope>NUCLEOTIDE SEQUENCE</scope>
    <source>
        <strain evidence="2">DSM 41529</strain>
    </source>
</reference>
<dbReference type="Pfam" id="PF00271">
    <property type="entry name" value="Helicase_C"/>
    <property type="match status" value="1"/>
</dbReference>
<dbReference type="InterPro" id="IPR027417">
    <property type="entry name" value="P-loop_NTPase"/>
</dbReference>
<organism evidence="2 3">
    <name type="scientific">Streptomyces lonegramiae</name>
    <dbReference type="NCBI Taxonomy" id="3075524"/>
    <lineage>
        <taxon>Bacteria</taxon>
        <taxon>Bacillati</taxon>
        <taxon>Actinomycetota</taxon>
        <taxon>Actinomycetes</taxon>
        <taxon>Kitasatosporales</taxon>
        <taxon>Streptomycetaceae</taxon>
        <taxon>Streptomyces</taxon>
    </lineage>
</organism>
<dbReference type="InterPro" id="IPR007409">
    <property type="entry name" value="Restrct_endonuc_type1_HsdR_N"/>
</dbReference>
<dbReference type="Gene3D" id="3.40.50.300">
    <property type="entry name" value="P-loop containing nucleotide triphosphate hydrolases"/>
    <property type="match status" value="2"/>
</dbReference>
<dbReference type="InterPro" id="IPR013670">
    <property type="entry name" value="EcoEI_R_C_dom"/>
</dbReference>
<gene>
    <name evidence="2" type="ORF">RND15_42545</name>
</gene>
<dbReference type="CDD" id="cd18032">
    <property type="entry name" value="DEXHc_RE_I_III_res"/>
    <property type="match status" value="1"/>
</dbReference>